<protein>
    <submittedName>
        <fullName evidence="2">Uncharacterized protein</fullName>
    </submittedName>
</protein>
<reference evidence="2 3" key="1">
    <citation type="submission" date="2016-07" db="EMBL/GenBank/DDBJ databases">
        <title>Pervasive Adenine N6-methylation of Active Genes in Fungi.</title>
        <authorList>
            <consortium name="DOE Joint Genome Institute"/>
            <person name="Mondo S.J."/>
            <person name="Dannebaum R.O."/>
            <person name="Kuo R.C."/>
            <person name="Labutti K."/>
            <person name="Haridas S."/>
            <person name="Kuo A."/>
            <person name="Salamov A."/>
            <person name="Ahrendt S.R."/>
            <person name="Lipzen A."/>
            <person name="Sullivan W."/>
            <person name="Andreopoulos W.B."/>
            <person name="Clum A."/>
            <person name="Lindquist E."/>
            <person name="Daum C."/>
            <person name="Ramamoorthy G.K."/>
            <person name="Gryganskyi A."/>
            <person name="Culley D."/>
            <person name="Magnuson J.K."/>
            <person name="James T.Y."/>
            <person name="O'Malley M.A."/>
            <person name="Stajich J.E."/>
            <person name="Spatafora J.W."/>
            <person name="Visel A."/>
            <person name="Grigoriev I.V."/>
        </authorList>
    </citation>
    <scope>NUCLEOTIDE SEQUENCE [LARGE SCALE GENOMIC DNA]</scope>
    <source>
        <strain evidence="2 3">12-1054</strain>
    </source>
</reference>
<feature type="transmembrane region" description="Helical" evidence="1">
    <location>
        <begin position="185"/>
        <end position="204"/>
    </location>
</feature>
<evidence type="ECO:0000313" key="2">
    <source>
        <dbReference type="EMBL" id="ORY83045.1"/>
    </source>
</evidence>
<proteinExistence type="predicted"/>
<keyword evidence="1" id="KW-1133">Transmembrane helix</keyword>
<accession>A0A1Y2FJS8</accession>
<sequence length="225" mass="26232">MNIQPCTSMYRILMYCTKYISKSNKARVTLHEMLDTVLDRTADNTRFKIVFRKLLLAQMALQERSAQKVAHNSLCLLLYAHAPLYVQIAIQRLSCFCIPMPPLTLLCMQTLGHGMRNARTWMICRSSSICKNALRKPHYALGLQWCVCHPSSRRCQTLELNHRFKLCVVCCFVQDFVEQSKVTRALLPLLMYFVQYMGTWYMLLQGWMSISWRHAINHGAQKFLT</sequence>
<evidence type="ECO:0000313" key="3">
    <source>
        <dbReference type="Proteomes" id="UP000193685"/>
    </source>
</evidence>
<evidence type="ECO:0000256" key="1">
    <source>
        <dbReference type="SAM" id="Phobius"/>
    </source>
</evidence>
<dbReference type="EMBL" id="MCFI01000008">
    <property type="protein sequence ID" value="ORY83045.1"/>
    <property type="molecule type" value="Genomic_DNA"/>
</dbReference>
<keyword evidence="1" id="KW-0472">Membrane</keyword>
<dbReference type="GeneID" id="63785762"/>
<gene>
    <name evidence="2" type="ORF">BCR37DRAFT_378989</name>
</gene>
<dbReference type="AlphaFoldDB" id="A0A1Y2FJS8"/>
<keyword evidence="1" id="KW-0812">Transmembrane</keyword>
<organism evidence="2 3">
    <name type="scientific">Protomyces lactucae-debilis</name>
    <dbReference type="NCBI Taxonomy" id="2754530"/>
    <lineage>
        <taxon>Eukaryota</taxon>
        <taxon>Fungi</taxon>
        <taxon>Dikarya</taxon>
        <taxon>Ascomycota</taxon>
        <taxon>Taphrinomycotina</taxon>
        <taxon>Taphrinomycetes</taxon>
        <taxon>Taphrinales</taxon>
        <taxon>Protomycetaceae</taxon>
        <taxon>Protomyces</taxon>
    </lineage>
</organism>
<dbReference type="Proteomes" id="UP000193685">
    <property type="component" value="Unassembled WGS sequence"/>
</dbReference>
<name>A0A1Y2FJS8_PROLT</name>
<dbReference type="RefSeq" id="XP_040725626.1">
    <property type="nucleotide sequence ID" value="XM_040869163.1"/>
</dbReference>
<comment type="caution">
    <text evidence="2">The sequence shown here is derived from an EMBL/GenBank/DDBJ whole genome shotgun (WGS) entry which is preliminary data.</text>
</comment>
<keyword evidence="3" id="KW-1185">Reference proteome</keyword>